<dbReference type="InterPro" id="IPR022805">
    <property type="entry name" value="PEP_COase_bac/pln-type"/>
</dbReference>
<comment type="subunit">
    <text evidence="9">Homotetramer.</text>
</comment>
<dbReference type="PRINTS" id="PR00150">
    <property type="entry name" value="PEPCARBXLASE"/>
</dbReference>
<dbReference type="GO" id="GO:0005829">
    <property type="term" value="C:cytosol"/>
    <property type="evidence" value="ECO:0007669"/>
    <property type="project" value="TreeGrafter"/>
</dbReference>
<dbReference type="GO" id="GO:0015977">
    <property type="term" value="P:carbon fixation"/>
    <property type="evidence" value="ECO:0007669"/>
    <property type="project" value="UniProtKB-UniRule"/>
</dbReference>
<keyword evidence="5 9" id="KW-0460">Magnesium</keyword>
<dbReference type="HAMAP" id="MF_00595">
    <property type="entry name" value="PEPcase_type1"/>
    <property type="match status" value="1"/>
</dbReference>
<dbReference type="GO" id="GO:0006099">
    <property type="term" value="P:tricarboxylic acid cycle"/>
    <property type="evidence" value="ECO:0007669"/>
    <property type="project" value="InterPro"/>
</dbReference>
<comment type="catalytic activity">
    <reaction evidence="8 9">
        <text>oxaloacetate + phosphate = phosphoenolpyruvate + hydrogencarbonate</text>
        <dbReference type="Rhea" id="RHEA:28370"/>
        <dbReference type="ChEBI" id="CHEBI:16452"/>
        <dbReference type="ChEBI" id="CHEBI:17544"/>
        <dbReference type="ChEBI" id="CHEBI:43474"/>
        <dbReference type="ChEBI" id="CHEBI:58702"/>
        <dbReference type="EC" id="4.1.1.31"/>
    </reaction>
</comment>
<evidence type="ECO:0000256" key="7">
    <source>
        <dbReference type="ARBA" id="ARBA00023300"/>
    </source>
</evidence>
<sequence>MRHAGDELAPREIADRPEEHDDVRSGLLCLDGGSGGCGCHGHTSDHSIAKRDPGVISRIRGAANVCQVPPISDAPAATAAPAPTSADGTVAPPLDDRIRADVHLLGELLGQVLRESGDPTLYTDVERLRALTISAYDGGRPEDLADAEEFVASLSAERAEEVARAFTCYFHLVNVAEEFHRVRVLRRREADAGAQSPEDSITASVATLTAELGEEEAFERLSRLEFRPVLTAHPTEARRRAVASTIRRISALLEQRDDPRTGGVVLLENRRRLLADVDTLWRTAPLRESKPSPLDEVRTAMSVFDESLFSVLPRVYRRLDDALQGEASGTRAPIAPAFVRLGTWIGGDRDGNPFVTAATTLEAVGIASEHVLMGLERVARRVGRALTLDASTTPPSHEVLTLWDACTNRAPELAEDIADRSPNETHRRVLLFAAERLAATRSGGALAYSSAAELMGDLRTLQESLLAAGDARSAYGDLQNMIWQVETFGFHLAEIEVRQHSKVHRETIAAIRAGGALDERSEEVLSVFRAIATVQERFGVAAARRYIVSFTQSSDDLRTVFELADAATEGHPPVIDAIPLFETFADLDASTDILAEMIRLPQVRKRLDETGNRLEVMLGYSDSSKDVGPVSATLALYDAQARIAKWAADEGIVLTLFHGRGGALGRGGGPANRAVLAQPPGSVDGRFKLTEQGEVIFARYGNPDIATRHIEQVAGATLLASSPSVGERNAAAADRFREVAETMDRESRKRFFELVKADGFAPWFARVTPQEEVGLLALGSRPARRGLSVESLEDLRAIPWVFAWTQARVNLTGWFGLGSALEAVGDLELLRSAYASWPLFTTMIDNVEMSLAKTDEGIARRYLALDSRDDLAGLVLDEMETTRRWVLSITGEESLLTGHRVLGRAVRLRTPYVNALSLLQLRALRALRTDPGGSGTEQNQRLLLLAVNGVAAGLQNTG</sequence>
<accession>A0A2T4UZ64</accession>
<dbReference type="PANTHER" id="PTHR30523">
    <property type="entry name" value="PHOSPHOENOLPYRUVATE CARBOXYLASE"/>
    <property type="match status" value="1"/>
</dbReference>
<evidence type="ECO:0000256" key="9">
    <source>
        <dbReference type="HAMAP-Rule" id="MF_00595"/>
    </source>
</evidence>
<dbReference type="InterPro" id="IPR021135">
    <property type="entry name" value="PEP_COase"/>
</dbReference>
<proteinExistence type="inferred from homology"/>
<evidence type="ECO:0000256" key="2">
    <source>
        <dbReference type="ARBA" id="ARBA00008346"/>
    </source>
</evidence>
<evidence type="ECO:0000256" key="11">
    <source>
        <dbReference type="SAM" id="MobiDB-lite"/>
    </source>
</evidence>
<evidence type="ECO:0000256" key="5">
    <source>
        <dbReference type="ARBA" id="ARBA00022842"/>
    </source>
</evidence>
<evidence type="ECO:0000256" key="4">
    <source>
        <dbReference type="ARBA" id="ARBA00022419"/>
    </source>
</evidence>
<dbReference type="GO" id="GO:0008964">
    <property type="term" value="F:phosphoenolpyruvate carboxylase activity"/>
    <property type="evidence" value="ECO:0007669"/>
    <property type="project" value="UniProtKB-UniRule"/>
</dbReference>
<dbReference type="PROSITE" id="PS00781">
    <property type="entry name" value="PEPCASE_1"/>
    <property type="match status" value="1"/>
</dbReference>
<comment type="similarity">
    <text evidence="2 9">Belongs to the PEPCase type 1 family.</text>
</comment>
<keyword evidence="13" id="KW-1185">Reference proteome</keyword>
<protein>
    <recommendedName>
        <fullName evidence="4 9">Phosphoenolpyruvate carboxylase</fullName>
        <shortName evidence="9">PEPC</shortName>
        <shortName evidence="9">PEPCase</shortName>
        <ecNumber evidence="3 9">4.1.1.31</ecNumber>
    </recommendedName>
</protein>
<dbReference type="SUPFAM" id="SSF51621">
    <property type="entry name" value="Phosphoenolpyruvate/pyruvate domain"/>
    <property type="match status" value="1"/>
</dbReference>
<comment type="function">
    <text evidence="1 9">Forms oxaloacetate, a four-carbon dicarboxylic acid source for the tricarboxylic acid cycle.</text>
</comment>
<comment type="cofactor">
    <cofactor evidence="9">
        <name>Mg(2+)</name>
        <dbReference type="ChEBI" id="CHEBI:18420"/>
    </cofactor>
</comment>
<evidence type="ECO:0000256" key="1">
    <source>
        <dbReference type="ARBA" id="ARBA00003670"/>
    </source>
</evidence>
<dbReference type="Proteomes" id="UP000241085">
    <property type="component" value="Unassembled WGS sequence"/>
</dbReference>
<reference evidence="12 13" key="1">
    <citation type="submission" date="2018-03" db="EMBL/GenBank/DDBJ databases">
        <title>Bacteriophage NCPPB3778 and a type I-E CRISPR drive the evolution of the US Biological Select Agent, Rathayibacter toxicus.</title>
        <authorList>
            <person name="Davis E.W.II."/>
            <person name="Tabima J.F."/>
            <person name="Weisberg A.J."/>
            <person name="Dantas Lopes L."/>
            <person name="Wiseman M.S."/>
            <person name="Wiseman M.S."/>
            <person name="Pupko T."/>
            <person name="Belcher M.S."/>
            <person name="Sechler A.J."/>
            <person name="Tancos M.A."/>
            <person name="Schroeder B.K."/>
            <person name="Murray T.D."/>
            <person name="Luster D.G."/>
            <person name="Schneider W.L."/>
            <person name="Rogers E."/>
            <person name="Andreote F.D."/>
            <person name="Grunwald N.J."/>
            <person name="Putnam M.L."/>
            <person name="Chang J.H."/>
        </authorList>
    </citation>
    <scope>NUCLEOTIDE SEQUENCE [LARGE SCALE GENOMIC DNA]</scope>
    <source>
        <strain evidence="12 13">DSM 15933</strain>
    </source>
</reference>
<keyword evidence="12" id="KW-0670">Pyruvate</keyword>
<gene>
    <name evidence="9" type="primary">ppc</name>
    <name evidence="12" type="ORF">C1I63_15420</name>
</gene>
<dbReference type="Gene3D" id="1.20.1440.90">
    <property type="entry name" value="Phosphoenolpyruvate/pyruvate domain"/>
    <property type="match status" value="1"/>
</dbReference>
<dbReference type="InterPro" id="IPR015813">
    <property type="entry name" value="Pyrv/PenolPyrv_kinase-like_dom"/>
</dbReference>
<feature type="region of interest" description="Disordered" evidence="11">
    <location>
        <begin position="1"/>
        <end position="21"/>
    </location>
</feature>
<dbReference type="GO" id="GO:0006107">
    <property type="term" value="P:oxaloacetate metabolic process"/>
    <property type="evidence" value="ECO:0007669"/>
    <property type="project" value="UniProtKB-UniRule"/>
</dbReference>
<organism evidence="12 13">
    <name type="scientific">Rathayibacter caricis DSM 15933</name>
    <dbReference type="NCBI Taxonomy" id="1328867"/>
    <lineage>
        <taxon>Bacteria</taxon>
        <taxon>Bacillati</taxon>
        <taxon>Actinomycetota</taxon>
        <taxon>Actinomycetes</taxon>
        <taxon>Micrococcales</taxon>
        <taxon>Microbacteriaceae</taxon>
        <taxon>Rathayibacter</taxon>
    </lineage>
</organism>
<evidence type="ECO:0000256" key="10">
    <source>
        <dbReference type="PROSITE-ProRule" id="PRU10111"/>
    </source>
</evidence>
<dbReference type="Pfam" id="PF00311">
    <property type="entry name" value="PEPcase"/>
    <property type="match status" value="2"/>
</dbReference>
<dbReference type="InterPro" id="IPR018129">
    <property type="entry name" value="PEP_COase_Lys_AS"/>
</dbReference>
<keyword evidence="7 9" id="KW-0120">Carbon dioxide fixation</keyword>
<evidence type="ECO:0000256" key="3">
    <source>
        <dbReference type="ARBA" id="ARBA00012305"/>
    </source>
</evidence>
<name>A0A2T4UZ64_9MICO</name>
<dbReference type="EMBL" id="PZPL01000001">
    <property type="protein sequence ID" value="PTL74823.1"/>
    <property type="molecule type" value="Genomic_DNA"/>
</dbReference>
<dbReference type="GO" id="GO:0000287">
    <property type="term" value="F:magnesium ion binding"/>
    <property type="evidence" value="ECO:0007669"/>
    <property type="project" value="UniProtKB-UniRule"/>
</dbReference>
<evidence type="ECO:0000256" key="8">
    <source>
        <dbReference type="ARBA" id="ARBA00048995"/>
    </source>
</evidence>
<evidence type="ECO:0000313" key="13">
    <source>
        <dbReference type="Proteomes" id="UP000241085"/>
    </source>
</evidence>
<feature type="active site" evidence="9">
    <location>
        <position position="625"/>
    </location>
</feature>
<dbReference type="EC" id="4.1.1.31" evidence="3 9"/>
<dbReference type="AlphaFoldDB" id="A0A2T4UZ64"/>
<comment type="caution">
    <text evidence="12">The sequence shown here is derived from an EMBL/GenBank/DDBJ whole genome shotgun (WGS) entry which is preliminary data.</text>
</comment>
<feature type="active site" evidence="9 10">
    <location>
        <position position="233"/>
    </location>
</feature>
<keyword evidence="6 9" id="KW-0456">Lyase</keyword>
<evidence type="ECO:0000313" key="12">
    <source>
        <dbReference type="EMBL" id="PTL74823.1"/>
    </source>
</evidence>
<evidence type="ECO:0000256" key="6">
    <source>
        <dbReference type="ARBA" id="ARBA00023239"/>
    </source>
</evidence>
<dbReference type="PANTHER" id="PTHR30523:SF6">
    <property type="entry name" value="PHOSPHOENOLPYRUVATE CARBOXYLASE"/>
    <property type="match status" value="1"/>
</dbReference>